<name>A0ABQ4Q9J9_9BURK</name>
<feature type="compositionally biased region" description="Basic and acidic residues" evidence="2">
    <location>
        <begin position="92"/>
        <end position="105"/>
    </location>
</feature>
<evidence type="ECO:0000313" key="4">
    <source>
        <dbReference type="Proteomes" id="UP000887222"/>
    </source>
</evidence>
<comment type="caution">
    <text evidence="3">The sequence shown here is derived from an EMBL/GenBank/DDBJ whole genome shotgun (WGS) entry which is preliminary data.</text>
</comment>
<reference evidence="3 4" key="1">
    <citation type="journal article" date="2022" name="Int. J. Syst. Evol. Microbiol.">
        <title>Noviherbaspirillum aridicola sp. nov., isolated from an arid soil in Pakistan.</title>
        <authorList>
            <person name="Khan I.U."/>
            <person name="Saqib M."/>
            <person name="Amin A."/>
            <person name="Hussain F."/>
            <person name="Li L."/>
            <person name="Liu Y.H."/>
            <person name="Fang B.Z."/>
            <person name="Ahmed I."/>
            <person name="Li W.J."/>
        </authorList>
    </citation>
    <scope>NUCLEOTIDE SEQUENCE [LARGE SCALE GENOMIC DNA]</scope>
    <source>
        <strain evidence="3 4">NCCP-691</strain>
    </source>
</reference>
<keyword evidence="4" id="KW-1185">Reference proteome</keyword>
<keyword evidence="1" id="KW-0175">Coiled coil</keyword>
<evidence type="ECO:0000313" key="3">
    <source>
        <dbReference type="EMBL" id="GIZ53892.1"/>
    </source>
</evidence>
<feature type="coiled-coil region" evidence="1">
    <location>
        <begin position="12"/>
        <end position="53"/>
    </location>
</feature>
<evidence type="ECO:0000256" key="2">
    <source>
        <dbReference type="SAM" id="MobiDB-lite"/>
    </source>
</evidence>
<dbReference type="EMBL" id="BPMK01000021">
    <property type="protein sequence ID" value="GIZ53892.1"/>
    <property type="molecule type" value="Genomic_DNA"/>
</dbReference>
<dbReference type="Proteomes" id="UP000887222">
    <property type="component" value="Unassembled WGS sequence"/>
</dbReference>
<organism evidence="3 4">
    <name type="scientific">Noviherbaspirillum aridicola</name>
    <dbReference type="NCBI Taxonomy" id="2849687"/>
    <lineage>
        <taxon>Bacteria</taxon>
        <taxon>Pseudomonadati</taxon>
        <taxon>Pseudomonadota</taxon>
        <taxon>Betaproteobacteria</taxon>
        <taxon>Burkholderiales</taxon>
        <taxon>Oxalobacteraceae</taxon>
        <taxon>Noviherbaspirillum</taxon>
    </lineage>
</organism>
<evidence type="ECO:0000256" key="1">
    <source>
        <dbReference type="SAM" id="Coils"/>
    </source>
</evidence>
<protein>
    <submittedName>
        <fullName evidence="3">Uncharacterized protein</fullName>
    </submittedName>
</protein>
<feature type="region of interest" description="Disordered" evidence="2">
    <location>
        <begin position="85"/>
        <end position="105"/>
    </location>
</feature>
<gene>
    <name evidence="3" type="ORF">NCCP691_39060</name>
</gene>
<sequence>MSPKQDATAAILDDLVALADKAARTIDQLQQEIRARDDRIQALEKARAELERDAYWCRWFKNQYRGTPLLSAVEAAFDKTHASFADSIGASQERKPGPSTDKDRA</sequence>
<accession>A0ABQ4Q9J9</accession>
<proteinExistence type="predicted"/>
<dbReference type="RefSeq" id="WP_220810303.1">
    <property type="nucleotide sequence ID" value="NZ_BPMK01000021.1"/>
</dbReference>